<organism evidence="2 3">
    <name type="scientific">Fonsecaea erecta</name>
    <dbReference type="NCBI Taxonomy" id="1367422"/>
    <lineage>
        <taxon>Eukaryota</taxon>
        <taxon>Fungi</taxon>
        <taxon>Dikarya</taxon>
        <taxon>Ascomycota</taxon>
        <taxon>Pezizomycotina</taxon>
        <taxon>Eurotiomycetes</taxon>
        <taxon>Chaetothyriomycetidae</taxon>
        <taxon>Chaetothyriales</taxon>
        <taxon>Herpotrichiellaceae</taxon>
        <taxon>Fonsecaea</taxon>
    </lineage>
</organism>
<reference evidence="2 3" key="1">
    <citation type="submission" date="2016-04" db="EMBL/GenBank/DDBJ databases">
        <title>Draft genome of Fonsecaea erecta CBS 125763.</title>
        <authorList>
            <person name="Weiss V.A."/>
            <person name="Vicente V.A."/>
            <person name="Raittz R.T."/>
            <person name="Moreno L.F."/>
            <person name="De Souza E.M."/>
            <person name="Pedrosa F.O."/>
            <person name="Steffens M.B."/>
            <person name="Faoro H."/>
            <person name="Tadra-Sfeir M.Z."/>
            <person name="Najafzadeh M.J."/>
            <person name="Felipe M.S."/>
            <person name="Teixeira M."/>
            <person name="Sun J."/>
            <person name="Xi L."/>
            <person name="Gomes R."/>
            <person name="De Azevedo C.M."/>
            <person name="Salgado C.G."/>
            <person name="Da Silva M.B."/>
            <person name="Nascimento M.F."/>
            <person name="Queiroz-Telles F."/>
            <person name="Attili D.S."/>
            <person name="Gorbushina A."/>
        </authorList>
    </citation>
    <scope>NUCLEOTIDE SEQUENCE [LARGE SCALE GENOMIC DNA]</scope>
    <source>
        <strain evidence="2 3">CBS 125763</strain>
    </source>
</reference>
<dbReference type="InterPro" id="IPR051957">
    <property type="entry name" value="CRISP-LCCL_domain"/>
</dbReference>
<dbReference type="Proteomes" id="UP000078343">
    <property type="component" value="Unassembled WGS sequence"/>
</dbReference>
<dbReference type="AlphaFoldDB" id="A0A178Z323"/>
<accession>A0A178Z323</accession>
<keyword evidence="1" id="KW-0472">Membrane</keyword>
<feature type="transmembrane region" description="Helical" evidence="1">
    <location>
        <begin position="51"/>
        <end position="70"/>
    </location>
</feature>
<evidence type="ECO:0000313" key="3">
    <source>
        <dbReference type="Proteomes" id="UP000078343"/>
    </source>
</evidence>
<feature type="transmembrane region" description="Helical" evidence="1">
    <location>
        <begin position="132"/>
        <end position="159"/>
    </location>
</feature>
<dbReference type="PANTHER" id="PTHR31331">
    <property type="entry name" value="LCCL DOMAIN PROTEIN (AFU_ORTHOLOGUE AFUA_5G08630)"/>
    <property type="match status" value="1"/>
</dbReference>
<dbReference type="PANTHER" id="PTHR31331:SF1">
    <property type="entry name" value="CYSTEINE RICH SECRETORY PROTEIN LCCL DOMAIN CONTAINING 2"/>
    <property type="match status" value="1"/>
</dbReference>
<dbReference type="GeneID" id="30016100"/>
<protein>
    <submittedName>
        <fullName evidence="2">Uncharacterized protein</fullName>
    </submittedName>
</protein>
<evidence type="ECO:0000313" key="2">
    <source>
        <dbReference type="EMBL" id="OAP53911.1"/>
    </source>
</evidence>
<gene>
    <name evidence="2" type="ORF">AYL99_11933</name>
</gene>
<dbReference type="RefSeq" id="XP_018687278.1">
    <property type="nucleotide sequence ID" value="XM_018843437.1"/>
</dbReference>
<proteinExistence type="predicted"/>
<dbReference type="OrthoDB" id="441660at2759"/>
<keyword evidence="1" id="KW-0812">Transmembrane</keyword>
<keyword evidence="3" id="KW-1185">Reference proteome</keyword>
<evidence type="ECO:0000256" key="1">
    <source>
        <dbReference type="SAM" id="Phobius"/>
    </source>
</evidence>
<feature type="transmembrane region" description="Helical" evidence="1">
    <location>
        <begin position="21"/>
        <end position="39"/>
    </location>
</feature>
<name>A0A178Z323_9EURO</name>
<dbReference type="EMBL" id="LVYI01000018">
    <property type="protein sequence ID" value="OAP53911.1"/>
    <property type="molecule type" value="Genomic_DNA"/>
</dbReference>
<keyword evidence="1" id="KW-1133">Transmembrane helix</keyword>
<comment type="caution">
    <text evidence="2">The sequence shown here is derived from an EMBL/GenBank/DDBJ whole genome shotgun (WGS) entry which is preliminary data.</text>
</comment>
<sequence>MDRSAAGMTVASKPQAAEVSTIINLFRQIFAFTVGLYALPFGEGVSFGAAWGSFAAINFVTWLGFLRLLLPSSIAEPPSSVSQPSTPESRSTPKEVVGIGCPSNFPLSFTFNSSSSATAACRDSRWTFLGTSLLITSILCIFVTPPVTFFWPIIVGVFFHVTPISDSPYYQDYADVVSLAFGRFLPAAFVCHVMYQYCVRLTLSDLKAPIESTVLRLGGCWVGALNNVTCVGITRPS</sequence>